<dbReference type="RefSeq" id="WP_183383232.1">
    <property type="nucleotide sequence ID" value="NZ_JACHXR010000003.1"/>
</dbReference>
<evidence type="ECO:0000313" key="2">
    <source>
        <dbReference type="Proteomes" id="UP000518892"/>
    </source>
</evidence>
<gene>
    <name evidence="1" type="ORF">FHR97_001590</name>
</gene>
<organism evidence="1 2">
    <name type="scientific">Halomonas stenophila</name>
    <dbReference type="NCBI Taxonomy" id="795312"/>
    <lineage>
        <taxon>Bacteria</taxon>
        <taxon>Pseudomonadati</taxon>
        <taxon>Pseudomonadota</taxon>
        <taxon>Gammaproteobacteria</taxon>
        <taxon>Oceanospirillales</taxon>
        <taxon>Halomonadaceae</taxon>
        <taxon>Halomonas</taxon>
    </lineage>
</organism>
<keyword evidence="2" id="KW-1185">Reference proteome</keyword>
<name>A0A7W5HKQ1_9GAMM</name>
<reference evidence="1 2" key="1">
    <citation type="submission" date="2020-08" db="EMBL/GenBank/DDBJ databases">
        <title>Genomic Encyclopedia of Type Strains, Phase III (KMG-III): the genomes of soil and plant-associated and newly described type strains.</title>
        <authorList>
            <person name="Whitman W."/>
        </authorList>
    </citation>
    <scope>NUCLEOTIDE SEQUENCE [LARGE SCALE GENOMIC DNA]</scope>
    <source>
        <strain evidence="1 2">CECT 7744</strain>
    </source>
</reference>
<dbReference type="EMBL" id="JACHXR010000003">
    <property type="protein sequence ID" value="MBB3230741.1"/>
    <property type="molecule type" value="Genomic_DNA"/>
</dbReference>
<accession>A0A7W5HKQ1</accession>
<proteinExistence type="predicted"/>
<dbReference type="Proteomes" id="UP000518892">
    <property type="component" value="Unassembled WGS sequence"/>
</dbReference>
<protein>
    <submittedName>
        <fullName evidence="1">Uncharacterized protein</fullName>
    </submittedName>
</protein>
<evidence type="ECO:0000313" key="1">
    <source>
        <dbReference type="EMBL" id="MBB3230741.1"/>
    </source>
</evidence>
<sequence length="46" mass="5083">MNCGCEATTRTGLLDLFDARTRMIDPDTLVEEGHAYAYCPGAQFLD</sequence>
<comment type="caution">
    <text evidence="1">The sequence shown here is derived from an EMBL/GenBank/DDBJ whole genome shotgun (WGS) entry which is preliminary data.</text>
</comment>
<dbReference type="AlphaFoldDB" id="A0A7W5HKQ1"/>